<feature type="transmembrane region" description="Helical" evidence="1">
    <location>
        <begin position="93"/>
        <end position="115"/>
    </location>
</feature>
<comment type="caution">
    <text evidence="3">The sequence shown here is derived from an EMBL/GenBank/DDBJ whole genome shotgun (WGS) entry which is preliminary data.</text>
</comment>
<feature type="transmembrane region" description="Helical" evidence="1">
    <location>
        <begin position="20"/>
        <end position="41"/>
    </location>
</feature>
<dbReference type="Proteomes" id="UP000813824">
    <property type="component" value="Unassembled WGS sequence"/>
</dbReference>
<evidence type="ECO:0000313" key="3">
    <source>
        <dbReference type="EMBL" id="KAH8103338.1"/>
    </source>
</evidence>
<feature type="domain" description="DUF6533" evidence="2">
    <location>
        <begin position="26"/>
        <end position="68"/>
    </location>
</feature>
<organism evidence="3 4">
    <name type="scientific">Cristinia sonorae</name>
    <dbReference type="NCBI Taxonomy" id="1940300"/>
    <lineage>
        <taxon>Eukaryota</taxon>
        <taxon>Fungi</taxon>
        <taxon>Dikarya</taxon>
        <taxon>Basidiomycota</taxon>
        <taxon>Agaricomycotina</taxon>
        <taxon>Agaricomycetes</taxon>
        <taxon>Agaricomycetidae</taxon>
        <taxon>Agaricales</taxon>
        <taxon>Pleurotineae</taxon>
        <taxon>Stephanosporaceae</taxon>
        <taxon>Cristinia</taxon>
    </lineage>
</organism>
<proteinExistence type="predicted"/>
<feature type="transmembrane region" description="Helical" evidence="1">
    <location>
        <begin position="214"/>
        <end position="233"/>
    </location>
</feature>
<keyword evidence="1" id="KW-0812">Transmembrane</keyword>
<feature type="transmembrane region" description="Helical" evidence="1">
    <location>
        <begin position="127"/>
        <end position="149"/>
    </location>
</feature>
<dbReference type="AlphaFoldDB" id="A0A8K0XSB6"/>
<dbReference type="InterPro" id="IPR045340">
    <property type="entry name" value="DUF6533"/>
</dbReference>
<dbReference type="OrthoDB" id="2638860at2759"/>
<evidence type="ECO:0000259" key="2">
    <source>
        <dbReference type="Pfam" id="PF20151"/>
    </source>
</evidence>
<name>A0A8K0XSB6_9AGAR</name>
<sequence length="322" mass="36177">MSALDMPFNMSPETVAHHEDLVQIMTLVGFVALVYDHILTFADEINYIWRARAGLVSVLFLLNRYIVPGIIFVDVFELFWLPDNSATFCKAWTATQSFLTVASFLSIHTIIALRVHALYNGRLWVKYFLWIAALLYAISSITIVTVAGVQLIPHISPPSHGCVGEIPSYLWVAWLPSVIFESILFGLTVNVMITQDKRRSFNTLTLILYRDGMFYFLAVSICSLFSLLVWALADPTLLGLARYFALAMVNVAASRLVLNLKTYAAHKNETQWDTTSPGSPVDVPPPPSLRFLSSNDSDSSANFDLEMYSIERQCQQLGTRLH</sequence>
<protein>
    <recommendedName>
        <fullName evidence="2">DUF6533 domain-containing protein</fullName>
    </recommendedName>
</protein>
<reference evidence="3" key="1">
    <citation type="journal article" date="2021" name="New Phytol.">
        <title>Evolutionary innovations through gain and loss of genes in the ectomycorrhizal Boletales.</title>
        <authorList>
            <person name="Wu G."/>
            <person name="Miyauchi S."/>
            <person name="Morin E."/>
            <person name="Kuo A."/>
            <person name="Drula E."/>
            <person name="Varga T."/>
            <person name="Kohler A."/>
            <person name="Feng B."/>
            <person name="Cao Y."/>
            <person name="Lipzen A."/>
            <person name="Daum C."/>
            <person name="Hundley H."/>
            <person name="Pangilinan J."/>
            <person name="Johnson J."/>
            <person name="Barry K."/>
            <person name="LaButti K."/>
            <person name="Ng V."/>
            <person name="Ahrendt S."/>
            <person name="Min B."/>
            <person name="Choi I.G."/>
            <person name="Park H."/>
            <person name="Plett J.M."/>
            <person name="Magnuson J."/>
            <person name="Spatafora J.W."/>
            <person name="Nagy L.G."/>
            <person name="Henrissat B."/>
            <person name="Grigoriev I.V."/>
            <person name="Yang Z.L."/>
            <person name="Xu J."/>
            <person name="Martin F.M."/>
        </authorList>
    </citation>
    <scope>NUCLEOTIDE SEQUENCE</scope>
    <source>
        <strain evidence="3">KKN 215</strain>
    </source>
</reference>
<keyword evidence="1" id="KW-0472">Membrane</keyword>
<evidence type="ECO:0000313" key="4">
    <source>
        <dbReference type="Proteomes" id="UP000813824"/>
    </source>
</evidence>
<evidence type="ECO:0000256" key="1">
    <source>
        <dbReference type="SAM" id="Phobius"/>
    </source>
</evidence>
<feature type="transmembrane region" description="Helical" evidence="1">
    <location>
        <begin position="239"/>
        <end position="258"/>
    </location>
</feature>
<dbReference type="Pfam" id="PF20151">
    <property type="entry name" value="DUF6533"/>
    <property type="match status" value="1"/>
</dbReference>
<feature type="transmembrane region" description="Helical" evidence="1">
    <location>
        <begin position="169"/>
        <end position="193"/>
    </location>
</feature>
<keyword evidence="1" id="KW-1133">Transmembrane helix</keyword>
<keyword evidence="4" id="KW-1185">Reference proteome</keyword>
<dbReference type="EMBL" id="JAEVFJ010000007">
    <property type="protein sequence ID" value="KAH8103338.1"/>
    <property type="molecule type" value="Genomic_DNA"/>
</dbReference>
<feature type="transmembrane region" description="Helical" evidence="1">
    <location>
        <begin position="53"/>
        <end position="73"/>
    </location>
</feature>
<gene>
    <name evidence="3" type="ORF">BXZ70DRAFT_720010</name>
</gene>
<accession>A0A8K0XSB6</accession>